<dbReference type="GO" id="GO:0030170">
    <property type="term" value="F:pyridoxal phosphate binding"/>
    <property type="evidence" value="ECO:0007669"/>
    <property type="project" value="InterPro"/>
</dbReference>
<dbReference type="InterPro" id="IPR015422">
    <property type="entry name" value="PyrdxlP-dep_Trfase_small"/>
</dbReference>
<evidence type="ECO:0000256" key="3">
    <source>
        <dbReference type="ARBA" id="ARBA00007441"/>
    </source>
</evidence>
<dbReference type="InterPro" id="IPR004839">
    <property type="entry name" value="Aminotransferase_I/II_large"/>
</dbReference>
<evidence type="ECO:0000256" key="10">
    <source>
        <dbReference type="ARBA" id="ARBA00023163"/>
    </source>
</evidence>
<dbReference type="AlphaFoldDB" id="A0A0D1BZD1"/>
<dbReference type="SMART" id="SM00345">
    <property type="entry name" value="HTH_GNTR"/>
    <property type="match status" value="1"/>
</dbReference>
<keyword evidence="6" id="KW-0808">Transferase</keyword>
<dbReference type="InterPro" id="IPR015424">
    <property type="entry name" value="PyrdxlP-dep_Trfase"/>
</dbReference>
<accession>A0A0D1BZD1</accession>
<keyword evidence="9" id="KW-0238">DNA-binding</keyword>
<dbReference type="Pfam" id="PF00392">
    <property type="entry name" value="GntR"/>
    <property type="match status" value="1"/>
</dbReference>
<keyword evidence="5" id="KW-0032">Aminotransferase</keyword>
<evidence type="ECO:0000256" key="9">
    <source>
        <dbReference type="ARBA" id="ARBA00023125"/>
    </source>
</evidence>
<keyword evidence="8" id="KW-0805">Transcription regulation</keyword>
<evidence type="ECO:0000313" key="12">
    <source>
        <dbReference type="EMBL" id="KIS24081.1"/>
    </source>
</evidence>
<dbReference type="SUPFAM" id="SSF46785">
    <property type="entry name" value="Winged helix' DNA-binding domain"/>
    <property type="match status" value="1"/>
</dbReference>
<keyword evidence="7" id="KW-0663">Pyridoxal phosphate</keyword>
<dbReference type="InterPro" id="IPR000524">
    <property type="entry name" value="Tscrpt_reg_HTH_GntR"/>
</dbReference>
<evidence type="ECO:0000313" key="13">
    <source>
        <dbReference type="Proteomes" id="UP000032250"/>
    </source>
</evidence>
<dbReference type="FunFam" id="3.40.640.10:FF:000053">
    <property type="entry name" value="Aminotransferase, class I"/>
    <property type="match status" value="1"/>
</dbReference>
<sequence length="497" mass="56356">MNIKIDKNSLITITQQLVHYFSDRIMSGFIKAGQKLPSIRSLAKELGISPMTIIKAYNNLEQNGLVTTIQGKGTYVNERNSAVKSNNITEKDSFQWQMSVPDYLSRSQFRYNPNLSYSNDYYNLSVASLNHKLLPTKTILKDSLGLIQNDIKLLSQYPPAQGDYEFRNIMSRYLRLKEIATSPENILVTSGSQQGISLIASTFIGPGDIVVMETPTYPGAIDLFKCRGAVILTVPVDSEGMRTDILMNLCDKHSPKLIYTIPNFHNPTGYSMSSKRKAELLDIARYNDILIVEDDPWNEISYKREKIKTIKSMDTDGHVVYIKSLSKILGPSYRLAVIISESSILSRLIAAKANHDLGTSVLIQKTIINFIQSNKITYYIESLNKQLVKRRDKVISLLKIHAPSGMKWAIPEGGINIWVTLPKNFNVEKLLSYSITTKNISFLPGTICYPNEVEFNNLRICFTYLDEEFIEDTIIELCNLIKLLYTTKNITDYRPII</sequence>
<reference evidence="12 13" key="1">
    <citation type="submission" date="2014-06" db="EMBL/GenBank/DDBJ databases">
        <title>Genome characterization of distinct group I Clostridium botulinum lineages.</title>
        <authorList>
            <person name="Giordani F."/>
            <person name="Anselmo A."/>
            <person name="Fillo S."/>
            <person name="Palozzi A.M."/>
            <person name="Fortunato A."/>
            <person name="Gentile B."/>
            <person name="Ciammaruconi A."/>
            <person name="Anniballi F."/>
            <person name="De Medici D."/>
            <person name="Lista F."/>
        </authorList>
    </citation>
    <scope>NUCLEOTIDE SEQUENCE [LARGE SCALE GENOMIC DNA]</scope>
    <source>
        <strain evidence="12 13">B2 450</strain>
    </source>
</reference>
<dbReference type="RefSeq" id="WP_043032062.1">
    <property type="nucleotide sequence ID" value="NZ_JXSU01000007.1"/>
</dbReference>
<dbReference type="InterPro" id="IPR051446">
    <property type="entry name" value="HTH_trans_reg/aminotransferase"/>
</dbReference>
<dbReference type="GO" id="GO:0003700">
    <property type="term" value="F:DNA-binding transcription factor activity"/>
    <property type="evidence" value="ECO:0007669"/>
    <property type="project" value="InterPro"/>
</dbReference>
<comment type="caution">
    <text evidence="12">The sequence shown here is derived from an EMBL/GenBank/DDBJ whole genome shotgun (WGS) entry which is preliminary data.</text>
</comment>
<dbReference type="PROSITE" id="PS50949">
    <property type="entry name" value="HTH_GNTR"/>
    <property type="match status" value="1"/>
</dbReference>
<evidence type="ECO:0000259" key="11">
    <source>
        <dbReference type="PROSITE" id="PS50949"/>
    </source>
</evidence>
<dbReference type="Gene3D" id="3.40.640.10">
    <property type="entry name" value="Type I PLP-dependent aspartate aminotransferase-like (Major domain)"/>
    <property type="match status" value="1"/>
</dbReference>
<dbReference type="CDD" id="cd00609">
    <property type="entry name" value="AAT_like"/>
    <property type="match status" value="1"/>
</dbReference>
<dbReference type="PANTHER" id="PTHR46577:SF2">
    <property type="entry name" value="TRANSCRIPTIONAL REGULATORY PROTEIN"/>
    <property type="match status" value="1"/>
</dbReference>
<dbReference type="Proteomes" id="UP000032250">
    <property type="component" value="Unassembled WGS sequence"/>
</dbReference>
<evidence type="ECO:0000256" key="6">
    <source>
        <dbReference type="ARBA" id="ARBA00022679"/>
    </source>
</evidence>
<comment type="subunit">
    <text evidence="4">Homodimer.</text>
</comment>
<proteinExistence type="inferred from homology"/>
<dbReference type="GO" id="GO:0008483">
    <property type="term" value="F:transaminase activity"/>
    <property type="evidence" value="ECO:0007669"/>
    <property type="project" value="UniProtKB-KW"/>
</dbReference>
<organism evidence="12 13">
    <name type="scientific">Clostridium botulinum B2 450</name>
    <dbReference type="NCBI Taxonomy" id="1379739"/>
    <lineage>
        <taxon>Bacteria</taxon>
        <taxon>Bacillati</taxon>
        <taxon>Bacillota</taxon>
        <taxon>Clostridia</taxon>
        <taxon>Eubacteriales</taxon>
        <taxon>Clostridiaceae</taxon>
        <taxon>Clostridium</taxon>
    </lineage>
</organism>
<evidence type="ECO:0000256" key="5">
    <source>
        <dbReference type="ARBA" id="ARBA00022576"/>
    </source>
</evidence>
<dbReference type="InterPro" id="IPR036388">
    <property type="entry name" value="WH-like_DNA-bd_sf"/>
</dbReference>
<protein>
    <submittedName>
        <fullName evidence="12">GntR family transcriptional regulator</fullName>
    </submittedName>
</protein>
<dbReference type="EMBL" id="JXSU01000007">
    <property type="protein sequence ID" value="KIS24081.1"/>
    <property type="molecule type" value="Genomic_DNA"/>
</dbReference>
<dbReference type="Gene3D" id="1.10.10.10">
    <property type="entry name" value="Winged helix-like DNA-binding domain superfamily/Winged helix DNA-binding domain"/>
    <property type="match status" value="1"/>
</dbReference>
<keyword evidence="10" id="KW-0804">Transcription</keyword>
<gene>
    <name evidence="12" type="ORF">N495_10985</name>
</gene>
<dbReference type="Pfam" id="PF00155">
    <property type="entry name" value="Aminotran_1_2"/>
    <property type="match status" value="1"/>
</dbReference>
<comment type="cofactor">
    <cofactor evidence="1">
        <name>pyridoxal 5'-phosphate</name>
        <dbReference type="ChEBI" id="CHEBI:597326"/>
    </cofactor>
</comment>
<dbReference type="HOGENOM" id="CLU_017584_0_0_9"/>
<comment type="similarity">
    <text evidence="3">Belongs to the class-I pyridoxal-phosphate-dependent aminotransferase family.</text>
</comment>
<feature type="domain" description="HTH gntR-type" evidence="11">
    <location>
        <begin position="11"/>
        <end position="79"/>
    </location>
</feature>
<dbReference type="PANTHER" id="PTHR46577">
    <property type="entry name" value="HTH-TYPE TRANSCRIPTIONAL REGULATORY PROTEIN GABR"/>
    <property type="match status" value="1"/>
</dbReference>
<evidence type="ECO:0000256" key="1">
    <source>
        <dbReference type="ARBA" id="ARBA00001933"/>
    </source>
</evidence>
<dbReference type="Gene3D" id="3.90.1150.10">
    <property type="entry name" value="Aspartate Aminotransferase, domain 1"/>
    <property type="match status" value="1"/>
</dbReference>
<dbReference type="CDD" id="cd07377">
    <property type="entry name" value="WHTH_GntR"/>
    <property type="match status" value="1"/>
</dbReference>
<name>A0A0D1BZD1_CLOBO</name>
<dbReference type="OrthoDB" id="9802328at2"/>
<comment type="similarity">
    <text evidence="2">In the C-terminal section; belongs to the class-I pyridoxal-phosphate-dependent aminotransferase family.</text>
</comment>
<dbReference type="InterPro" id="IPR015421">
    <property type="entry name" value="PyrdxlP-dep_Trfase_major"/>
</dbReference>
<evidence type="ECO:0000256" key="7">
    <source>
        <dbReference type="ARBA" id="ARBA00022898"/>
    </source>
</evidence>
<dbReference type="SUPFAM" id="SSF53383">
    <property type="entry name" value="PLP-dependent transferases"/>
    <property type="match status" value="1"/>
</dbReference>
<dbReference type="GO" id="GO:0003677">
    <property type="term" value="F:DNA binding"/>
    <property type="evidence" value="ECO:0007669"/>
    <property type="project" value="UniProtKB-KW"/>
</dbReference>
<dbReference type="PATRIC" id="fig|1379739.3.peg.2569"/>
<evidence type="ECO:0000256" key="8">
    <source>
        <dbReference type="ARBA" id="ARBA00023015"/>
    </source>
</evidence>
<dbReference type="InterPro" id="IPR036390">
    <property type="entry name" value="WH_DNA-bd_sf"/>
</dbReference>
<evidence type="ECO:0000256" key="4">
    <source>
        <dbReference type="ARBA" id="ARBA00011738"/>
    </source>
</evidence>
<evidence type="ECO:0000256" key="2">
    <source>
        <dbReference type="ARBA" id="ARBA00005384"/>
    </source>
</evidence>